<organism evidence="2 3">
    <name type="scientific">Photobacterium leiognathi lrivu.4.1</name>
    <dbReference type="NCBI Taxonomy" id="1248232"/>
    <lineage>
        <taxon>Bacteria</taxon>
        <taxon>Pseudomonadati</taxon>
        <taxon>Pseudomonadota</taxon>
        <taxon>Gammaproteobacteria</taxon>
        <taxon>Vibrionales</taxon>
        <taxon>Vibrionaceae</taxon>
        <taxon>Photobacterium</taxon>
    </lineage>
</organism>
<dbReference type="Proteomes" id="UP000030675">
    <property type="component" value="Unassembled WGS sequence"/>
</dbReference>
<gene>
    <name evidence="2" type="ORF">PLEI_1548</name>
</gene>
<dbReference type="eggNOG" id="ENOG5031NZB">
    <property type="taxonomic scope" value="Bacteria"/>
</dbReference>
<sequence>MMKKKLALLCSCLFISMSIFAGTLNPFTISSKYEHLYKGYKTYSGNVVMHIRRGTEVKIASAHIQSEEHETIYQGDVAVTFPFTNEKNQFVVITSDKVTVRKEQDNSITLLTNSMKVHYESKQN</sequence>
<feature type="signal peptide" evidence="1">
    <location>
        <begin position="1"/>
        <end position="21"/>
    </location>
</feature>
<reference evidence="3" key="1">
    <citation type="submission" date="2012-12" db="EMBL/GenBank/DDBJ databases">
        <title>Genome Sequence of Photobacterium leiognathi lrivu.4.1.</title>
        <authorList>
            <person name="Urbanczyk H."/>
            <person name="Ogura Y."/>
            <person name="Hayashi T."/>
            <person name="Dunlap P.V."/>
        </authorList>
    </citation>
    <scope>NUCLEOTIDE SEQUENCE [LARGE SCALE GENOMIC DNA]</scope>
    <source>
        <strain evidence="3">lrivu.4.1</strain>
    </source>
</reference>
<dbReference type="AlphaFoldDB" id="A0A0U1P6B2"/>
<evidence type="ECO:0000313" key="3">
    <source>
        <dbReference type="Proteomes" id="UP000030675"/>
    </source>
</evidence>
<dbReference type="EMBL" id="DF196819">
    <property type="protein sequence ID" value="GAD29894.1"/>
    <property type="molecule type" value="Genomic_DNA"/>
</dbReference>
<dbReference type="RefSeq" id="WP_023932398.1">
    <property type="nucleotide sequence ID" value="NZ_DF196819.1"/>
</dbReference>
<feature type="chain" id="PRO_5006712533" evidence="1">
    <location>
        <begin position="22"/>
        <end position="124"/>
    </location>
</feature>
<accession>A0A0U1P6B2</accession>
<evidence type="ECO:0000313" key="2">
    <source>
        <dbReference type="EMBL" id="GAD29894.1"/>
    </source>
</evidence>
<keyword evidence="1" id="KW-0732">Signal</keyword>
<proteinExistence type="predicted"/>
<name>A0A0U1P6B2_PHOLE</name>
<protein>
    <submittedName>
        <fullName evidence="2">Uncharacterized protein</fullName>
    </submittedName>
</protein>
<dbReference type="HOGENOM" id="CLU_2001731_0_0_6"/>
<evidence type="ECO:0000256" key="1">
    <source>
        <dbReference type="SAM" id="SignalP"/>
    </source>
</evidence>